<gene>
    <name evidence="1" type="ORF">MTR67_038739</name>
</gene>
<dbReference type="InterPro" id="IPR050951">
    <property type="entry name" value="Retrovirus_Pol_polyprotein"/>
</dbReference>
<sequence length="289" mass="32474">MAVVAFTSRQGFYEEGPHLGQLVLATASPLRVAQGFVVTTTSCQGSRVEEFDLGSHDITTASSFMKITTTRGPYHEPSWWSWEMLQRFVETNLVLNWKKCNFMVKEGIVLGHKISVEGMQVDQAKVEVIAKLPPPISVNCVWSFLGHASFYRKRCENEVADHLPRLETNIVDPGERDIEEAFPDEAVMRKFGDSLWAYCTSFKTPIGMSPYQLGLGKSCNLPIELEHKALWASKVLNLNWGDTSKGKLKSKWSGPFKVTRVFANGEIEVESKEGSTFKVNGQRLKLYFG</sequence>
<dbReference type="SUPFAM" id="SSF56672">
    <property type="entry name" value="DNA/RNA polymerases"/>
    <property type="match status" value="1"/>
</dbReference>
<dbReference type="PANTHER" id="PTHR37984">
    <property type="entry name" value="PROTEIN CBG26694"/>
    <property type="match status" value="1"/>
</dbReference>
<evidence type="ECO:0000313" key="1">
    <source>
        <dbReference type="EMBL" id="WMV45354.1"/>
    </source>
</evidence>
<dbReference type="Gene3D" id="3.30.70.270">
    <property type="match status" value="1"/>
</dbReference>
<dbReference type="Proteomes" id="UP001234989">
    <property type="component" value="Chromosome 9"/>
</dbReference>
<proteinExistence type="predicted"/>
<dbReference type="PANTHER" id="PTHR37984:SF5">
    <property type="entry name" value="PROTEIN NYNRIN-LIKE"/>
    <property type="match status" value="1"/>
</dbReference>
<dbReference type="InterPro" id="IPR043502">
    <property type="entry name" value="DNA/RNA_pol_sf"/>
</dbReference>
<protein>
    <submittedName>
        <fullName evidence="1">Uncharacterized protein</fullName>
    </submittedName>
</protein>
<reference evidence="1" key="1">
    <citation type="submission" date="2023-08" db="EMBL/GenBank/DDBJ databases">
        <title>A de novo genome assembly of Solanum verrucosum Schlechtendal, a Mexican diploid species geographically isolated from the other diploid A-genome species in potato relatives.</title>
        <authorList>
            <person name="Hosaka K."/>
        </authorList>
    </citation>
    <scope>NUCLEOTIDE SEQUENCE</scope>
    <source>
        <tissue evidence="1">Young leaves</tissue>
    </source>
</reference>
<accession>A0AAF0UGD3</accession>
<organism evidence="1 2">
    <name type="scientific">Solanum verrucosum</name>
    <dbReference type="NCBI Taxonomy" id="315347"/>
    <lineage>
        <taxon>Eukaryota</taxon>
        <taxon>Viridiplantae</taxon>
        <taxon>Streptophyta</taxon>
        <taxon>Embryophyta</taxon>
        <taxon>Tracheophyta</taxon>
        <taxon>Spermatophyta</taxon>
        <taxon>Magnoliopsida</taxon>
        <taxon>eudicotyledons</taxon>
        <taxon>Gunneridae</taxon>
        <taxon>Pentapetalae</taxon>
        <taxon>asterids</taxon>
        <taxon>lamiids</taxon>
        <taxon>Solanales</taxon>
        <taxon>Solanaceae</taxon>
        <taxon>Solanoideae</taxon>
        <taxon>Solaneae</taxon>
        <taxon>Solanum</taxon>
    </lineage>
</organism>
<dbReference type="EMBL" id="CP133620">
    <property type="protein sequence ID" value="WMV45354.1"/>
    <property type="molecule type" value="Genomic_DNA"/>
</dbReference>
<dbReference type="InterPro" id="IPR043128">
    <property type="entry name" value="Rev_trsase/Diguanyl_cyclase"/>
</dbReference>
<keyword evidence="2" id="KW-1185">Reference proteome</keyword>
<evidence type="ECO:0000313" key="2">
    <source>
        <dbReference type="Proteomes" id="UP001234989"/>
    </source>
</evidence>
<dbReference type="AlphaFoldDB" id="A0AAF0UGD3"/>
<name>A0AAF0UGD3_SOLVR</name>